<dbReference type="GO" id="GO:0005737">
    <property type="term" value="C:cytoplasm"/>
    <property type="evidence" value="ECO:0007669"/>
    <property type="project" value="TreeGrafter"/>
</dbReference>
<proteinExistence type="predicted"/>
<dbReference type="InterPro" id="IPR011022">
    <property type="entry name" value="Arrestin_C-like"/>
</dbReference>
<comment type="caution">
    <text evidence="3">The sequence shown here is derived from an EMBL/GenBank/DDBJ whole genome shotgun (WGS) entry which is preliminary data.</text>
</comment>
<dbReference type="EMBL" id="CAICTM010000538">
    <property type="protein sequence ID" value="CAB9512500.1"/>
    <property type="molecule type" value="Genomic_DNA"/>
</dbReference>
<dbReference type="Pfam" id="PF00339">
    <property type="entry name" value="Arrestin_N"/>
    <property type="match status" value="1"/>
</dbReference>
<protein>
    <submittedName>
        <fullName evidence="3">Uncharacterized protein</fullName>
    </submittedName>
</protein>
<feature type="domain" description="Arrestin-like N-terminal" evidence="1">
    <location>
        <begin position="4"/>
        <end position="143"/>
    </location>
</feature>
<dbReference type="AlphaFoldDB" id="A0A9N8HHJ1"/>
<reference evidence="3" key="1">
    <citation type="submission" date="2020-06" db="EMBL/GenBank/DDBJ databases">
        <authorList>
            <consortium name="Plant Systems Biology data submission"/>
        </authorList>
    </citation>
    <scope>NUCLEOTIDE SEQUENCE</scope>
    <source>
        <strain evidence="3">D6</strain>
    </source>
</reference>
<keyword evidence="4" id="KW-1185">Reference proteome</keyword>
<dbReference type="InterPro" id="IPR050357">
    <property type="entry name" value="Arrestin_domain-protein"/>
</dbReference>
<dbReference type="InterPro" id="IPR011021">
    <property type="entry name" value="Arrestin-like_N"/>
</dbReference>
<dbReference type="OrthoDB" id="46975at2759"/>
<evidence type="ECO:0000259" key="1">
    <source>
        <dbReference type="Pfam" id="PF00339"/>
    </source>
</evidence>
<dbReference type="PANTHER" id="PTHR11188">
    <property type="entry name" value="ARRESTIN DOMAIN CONTAINING PROTEIN"/>
    <property type="match status" value="1"/>
</dbReference>
<dbReference type="InterPro" id="IPR014756">
    <property type="entry name" value="Ig_E-set"/>
</dbReference>
<dbReference type="InterPro" id="IPR014752">
    <property type="entry name" value="Arrestin-like_C"/>
</dbReference>
<dbReference type="Gene3D" id="2.60.40.640">
    <property type="match status" value="2"/>
</dbReference>
<name>A0A9N8HHJ1_9STRA</name>
<dbReference type="Proteomes" id="UP001153069">
    <property type="component" value="Unassembled WGS sequence"/>
</dbReference>
<evidence type="ECO:0000313" key="4">
    <source>
        <dbReference type="Proteomes" id="UP001153069"/>
    </source>
</evidence>
<accession>A0A9N8HHJ1</accession>
<gene>
    <name evidence="3" type="ORF">SEMRO_539_G162810.2</name>
</gene>
<dbReference type="PANTHER" id="PTHR11188:SF17">
    <property type="entry name" value="FI21816P1"/>
    <property type="match status" value="1"/>
</dbReference>
<dbReference type="Pfam" id="PF02752">
    <property type="entry name" value="Arrestin_C"/>
    <property type="match status" value="1"/>
</dbReference>
<evidence type="ECO:0000259" key="2">
    <source>
        <dbReference type="Pfam" id="PF02752"/>
    </source>
</evidence>
<evidence type="ECO:0000313" key="3">
    <source>
        <dbReference type="EMBL" id="CAB9512500.1"/>
    </source>
</evidence>
<organism evidence="3 4">
    <name type="scientific">Seminavis robusta</name>
    <dbReference type="NCBI Taxonomy" id="568900"/>
    <lineage>
        <taxon>Eukaryota</taxon>
        <taxon>Sar</taxon>
        <taxon>Stramenopiles</taxon>
        <taxon>Ochrophyta</taxon>
        <taxon>Bacillariophyta</taxon>
        <taxon>Bacillariophyceae</taxon>
        <taxon>Bacillariophycidae</taxon>
        <taxon>Naviculales</taxon>
        <taxon>Naviculaceae</taxon>
        <taxon>Seminavis</taxon>
    </lineage>
</organism>
<feature type="domain" description="Arrestin C-terminal-like" evidence="2">
    <location>
        <begin position="182"/>
        <end position="334"/>
    </location>
</feature>
<dbReference type="GO" id="GO:0015031">
    <property type="term" value="P:protein transport"/>
    <property type="evidence" value="ECO:0007669"/>
    <property type="project" value="TreeGrafter"/>
</dbReference>
<sequence length="550" mass="60420">MNLSFEVDQSSGVVHAGDFLSGRLLVNADKSVSATCLAVYFRGKEETTVVYHKTERRGDKSHRVRKTAHGKTQITRQNIEVPNESQSSIIQNGKVMPGSYQVPFRIQVPTGIPSSMTNRQGNGTAAITYALKAVLKGSGIFQDYQQRHPIQVVAAPELAHTVPYIVQPITNIITSCCCFSHGAMTCGAKVQDTQLFRGQNAQVKVASVNDSSANIDHIELALMQHIWCQAGSHSDTSRTKLCIHVVPTDESHNKLDKQALKQKMQDANREHNNNLVILQSLNNDDAWLTLPPVPETAFNTYQGSLIRITHKLRIKLGTTSNHTNPELFVPVKIATGVTPSGSAPQTNPELHIIPVAPALPIPNNNHSDPPMNPNYYQNPSNDDDIDIDIPTVHVVAPPDTNPDYNNQLPTMDYPGSPPSIDQLVELMTNSVDDLAIVQLRVTNAAWDPVFANLSPTDFGRILQMVHLDVNEIPVARTVAAHVTSNNNNFTCQHVAAALPFCSEYSKSTMVEQLIPFCVDLPQNHSQITRQLSDWDKMATDAAIQNAINGR</sequence>
<dbReference type="SUPFAM" id="SSF81296">
    <property type="entry name" value="E set domains"/>
    <property type="match status" value="2"/>
</dbReference>